<comment type="caution">
    <text evidence="2">The sequence shown here is derived from an EMBL/GenBank/DDBJ whole genome shotgun (WGS) entry which is preliminary data.</text>
</comment>
<evidence type="ECO:0000313" key="3">
    <source>
        <dbReference type="Proteomes" id="UP001600888"/>
    </source>
</evidence>
<keyword evidence="3" id="KW-1185">Reference proteome</keyword>
<name>A0ABR4E1V9_9PEZI</name>
<proteinExistence type="predicted"/>
<gene>
    <name evidence="2" type="ORF">FJTKL_00920</name>
</gene>
<protein>
    <submittedName>
        <fullName evidence="2">Uncharacterized protein</fullName>
    </submittedName>
</protein>
<evidence type="ECO:0000256" key="1">
    <source>
        <dbReference type="SAM" id="MobiDB-lite"/>
    </source>
</evidence>
<reference evidence="2 3" key="1">
    <citation type="submission" date="2024-03" db="EMBL/GenBank/DDBJ databases">
        <title>A high-quality draft genome sequence of Diaporthe vaccinii, a causative agent of upright dieback and viscid rot disease in cranberry plants.</title>
        <authorList>
            <person name="Sarrasin M."/>
            <person name="Lang B.F."/>
            <person name="Burger G."/>
        </authorList>
    </citation>
    <scope>NUCLEOTIDE SEQUENCE [LARGE SCALE GENOMIC DNA]</scope>
    <source>
        <strain evidence="2 3">IS7</strain>
    </source>
</reference>
<accession>A0ABR4E1V9</accession>
<feature type="region of interest" description="Disordered" evidence="1">
    <location>
        <begin position="1"/>
        <end position="23"/>
    </location>
</feature>
<dbReference type="EMBL" id="JBAWTH010000114">
    <property type="protein sequence ID" value="KAL2276406.1"/>
    <property type="molecule type" value="Genomic_DNA"/>
</dbReference>
<sequence length="144" mass="15520">MAPARRRGGGGSEGLNADAWPTAPYNPRCGPDNPIVRSDMAGVGGLLFWPGPGPVELPLGAALCGLLPALGKPMRPPAEIDPKSKYPFQIPCMEQLQAQVAMPAVERDLWSWQRLFAAMAEGVDLAADMPDADKMYHKREIDII</sequence>
<dbReference type="Proteomes" id="UP001600888">
    <property type="component" value="Unassembled WGS sequence"/>
</dbReference>
<evidence type="ECO:0000313" key="2">
    <source>
        <dbReference type="EMBL" id="KAL2276406.1"/>
    </source>
</evidence>
<organism evidence="2 3">
    <name type="scientific">Diaporthe vaccinii</name>
    <dbReference type="NCBI Taxonomy" id="105482"/>
    <lineage>
        <taxon>Eukaryota</taxon>
        <taxon>Fungi</taxon>
        <taxon>Dikarya</taxon>
        <taxon>Ascomycota</taxon>
        <taxon>Pezizomycotina</taxon>
        <taxon>Sordariomycetes</taxon>
        <taxon>Sordariomycetidae</taxon>
        <taxon>Diaporthales</taxon>
        <taxon>Diaporthaceae</taxon>
        <taxon>Diaporthe</taxon>
        <taxon>Diaporthe eres species complex</taxon>
    </lineage>
</organism>